<dbReference type="AlphaFoldDB" id="A0A3B0U1J9"/>
<dbReference type="SUPFAM" id="SSF56214">
    <property type="entry name" value="4'-phosphopantetheinyl transferase"/>
    <property type="match status" value="2"/>
</dbReference>
<dbReference type="GO" id="GO:0008897">
    <property type="term" value="F:holo-[acyl-carrier-protein] synthase activity"/>
    <property type="evidence" value="ECO:0007669"/>
    <property type="project" value="InterPro"/>
</dbReference>
<dbReference type="GO" id="GO:0019878">
    <property type="term" value="P:lysine biosynthetic process via aminoadipic acid"/>
    <property type="evidence" value="ECO:0007669"/>
    <property type="project" value="TreeGrafter"/>
</dbReference>
<dbReference type="GO" id="GO:0005829">
    <property type="term" value="C:cytosol"/>
    <property type="evidence" value="ECO:0007669"/>
    <property type="project" value="TreeGrafter"/>
</dbReference>
<dbReference type="InterPro" id="IPR037143">
    <property type="entry name" value="4-PPantetheinyl_Trfase_dom_sf"/>
</dbReference>
<feature type="domain" description="4'-phosphopantetheinyl transferase N-terminal" evidence="3">
    <location>
        <begin position="52"/>
        <end position="126"/>
    </location>
</feature>
<sequence>MNTDENNIKINCYTVKKSLFPGTHFKREAKHKTVIFYFSPKHFESRVNNFWLVLSSEEKERARKFHFPRDKNNYIVCHALLRLVIAQTLNMHPPEIIIHTGSNNKPYLEGNSLYFNLSHTEGTGAIAISEENDIGIDIEKINPAIDYTAIYGSHYTKEEQKLLKGASKPEECFYLLWTRKEALLKAIGIGLHTDLQQINVGGRKNRIHKSAFTRHSGAMINNSYSIYSKKMDGCFLSVACPDKSAIDFVNLTGKNIKQIL</sequence>
<dbReference type="GO" id="GO:0000287">
    <property type="term" value="F:magnesium ion binding"/>
    <property type="evidence" value="ECO:0007669"/>
    <property type="project" value="InterPro"/>
</dbReference>
<dbReference type="InterPro" id="IPR008278">
    <property type="entry name" value="4-PPantetheinyl_Trfase_dom"/>
</dbReference>
<dbReference type="Pfam" id="PF01648">
    <property type="entry name" value="ACPS"/>
    <property type="match status" value="1"/>
</dbReference>
<evidence type="ECO:0000259" key="2">
    <source>
        <dbReference type="Pfam" id="PF01648"/>
    </source>
</evidence>
<keyword evidence="1 4" id="KW-0808">Transferase</keyword>
<evidence type="ECO:0000313" key="4">
    <source>
        <dbReference type="EMBL" id="VAW24168.1"/>
    </source>
</evidence>
<evidence type="ECO:0000259" key="3">
    <source>
        <dbReference type="Pfam" id="PF22624"/>
    </source>
</evidence>
<accession>A0A3B0U1J9</accession>
<reference evidence="4" key="1">
    <citation type="submission" date="2018-06" db="EMBL/GenBank/DDBJ databases">
        <authorList>
            <person name="Zhirakovskaya E."/>
        </authorList>
    </citation>
    <scope>NUCLEOTIDE SEQUENCE</scope>
</reference>
<dbReference type="Gene3D" id="3.90.470.20">
    <property type="entry name" value="4'-phosphopantetheinyl transferase domain"/>
    <property type="match status" value="2"/>
</dbReference>
<protein>
    <submittedName>
        <fullName evidence="4">4'-phosphopantetheinyl transferase</fullName>
        <ecNumber evidence="4">2.7.8.-</ecNumber>
    </submittedName>
</protein>
<dbReference type="EC" id="2.7.8.-" evidence="4"/>
<name>A0A3B0U1J9_9ZZZZ</name>
<proteinExistence type="predicted"/>
<dbReference type="InterPro" id="IPR055066">
    <property type="entry name" value="AASDHPPT_N"/>
</dbReference>
<dbReference type="InterPro" id="IPR050559">
    <property type="entry name" value="P-Pant_transferase_sf"/>
</dbReference>
<organism evidence="4">
    <name type="scientific">hydrothermal vent metagenome</name>
    <dbReference type="NCBI Taxonomy" id="652676"/>
    <lineage>
        <taxon>unclassified sequences</taxon>
        <taxon>metagenomes</taxon>
        <taxon>ecological metagenomes</taxon>
    </lineage>
</organism>
<dbReference type="Pfam" id="PF22624">
    <property type="entry name" value="AASDHPPT_N"/>
    <property type="match status" value="1"/>
</dbReference>
<gene>
    <name evidence="4" type="ORF">MNBD_BACTEROID01-1591</name>
</gene>
<dbReference type="EMBL" id="UOEP01000206">
    <property type="protein sequence ID" value="VAW24168.1"/>
    <property type="molecule type" value="Genomic_DNA"/>
</dbReference>
<feature type="domain" description="4'-phosphopantetheinyl transferase" evidence="2">
    <location>
        <begin position="134"/>
        <end position="202"/>
    </location>
</feature>
<evidence type="ECO:0000256" key="1">
    <source>
        <dbReference type="ARBA" id="ARBA00022679"/>
    </source>
</evidence>
<dbReference type="PANTHER" id="PTHR12215:SF10">
    <property type="entry name" value="L-AMINOADIPATE-SEMIALDEHYDE DEHYDROGENASE-PHOSPHOPANTETHEINYL TRANSFERASE"/>
    <property type="match status" value="1"/>
</dbReference>
<dbReference type="PANTHER" id="PTHR12215">
    <property type="entry name" value="PHOSPHOPANTETHEINE TRANSFERASE"/>
    <property type="match status" value="1"/>
</dbReference>